<name>A0A1Y1U9S4_9TREE</name>
<feature type="compositionally biased region" description="Low complexity" evidence="1">
    <location>
        <begin position="753"/>
        <end position="770"/>
    </location>
</feature>
<protein>
    <submittedName>
        <fullName evidence="3">Uncharacterized protein</fullName>
    </submittedName>
</protein>
<evidence type="ECO:0000256" key="1">
    <source>
        <dbReference type="SAM" id="MobiDB-lite"/>
    </source>
</evidence>
<evidence type="ECO:0000256" key="2">
    <source>
        <dbReference type="SAM" id="Phobius"/>
    </source>
</evidence>
<feature type="compositionally biased region" description="Pro residues" evidence="1">
    <location>
        <begin position="43"/>
        <end position="54"/>
    </location>
</feature>
<evidence type="ECO:0000313" key="4">
    <source>
        <dbReference type="Proteomes" id="UP000193218"/>
    </source>
</evidence>
<dbReference type="Proteomes" id="UP000193218">
    <property type="component" value="Unassembled WGS sequence"/>
</dbReference>
<evidence type="ECO:0000313" key="3">
    <source>
        <dbReference type="EMBL" id="ORX34779.1"/>
    </source>
</evidence>
<keyword evidence="2" id="KW-0812">Transmembrane</keyword>
<feature type="region of interest" description="Disordered" evidence="1">
    <location>
        <begin position="674"/>
        <end position="698"/>
    </location>
</feature>
<dbReference type="AlphaFoldDB" id="A0A1Y1U9S4"/>
<feature type="transmembrane region" description="Helical" evidence="2">
    <location>
        <begin position="366"/>
        <end position="389"/>
    </location>
</feature>
<reference evidence="3 4" key="1">
    <citation type="submission" date="2017-03" db="EMBL/GenBank/DDBJ databases">
        <title>Widespread Adenine N6-methylation of Active Genes in Fungi.</title>
        <authorList>
            <consortium name="DOE Joint Genome Institute"/>
            <person name="Mondo S.J."/>
            <person name="Dannebaum R.O."/>
            <person name="Kuo R.C."/>
            <person name="Louie K.B."/>
            <person name="Bewick A.J."/>
            <person name="Labutti K."/>
            <person name="Haridas S."/>
            <person name="Kuo A."/>
            <person name="Salamov A."/>
            <person name="Ahrendt S.R."/>
            <person name="Lau R."/>
            <person name="Bowen B.P."/>
            <person name="Lipzen A."/>
            <person name="Sullivan W."/>
            <person name="Andreopoulos W.B."/>
            <person name="Clum A."/>
            <person name="Lindquist E."/>
            <person name="Daum C."/>
            <person name="Northen T.R."/>
            <person name="Ramamoorthy G."/>
            <person name="Schmitz R.J."/>
            <person name="Gryganskyi A."/>
            <person name="Culley D."/>
            <person name="Magnuson J."/>
            <person name="James T.Y."/>
            <person name="O'Malley M.A."/>
            <person name="Stajich J.E."/>
            <person name="Spatafora J.W."/>
            <person name="Visel A."/>
            <person name="Grigoriev I.V."/>
        </authorList>
    </citation>
    <scope>NUCLEOTIDE SEQUENCE [LARGE SCALE GENOMIC DNA]</scope>
    <source>
        <strain evidence="3 4">NRRL Y-17943</strain>
    </source>
</reference>
<keyword evidence="2" id="KW-1133">Transmembrane helix</keyword>
<feature type="region of interest" description="Disordered" evidence="1">
    <location>
        <begin position="229"/>
        <end position="258"/>
    </location>
</feature>
<gene>
    <name evidence="3" type="ORF">BD324DRAFT_653037</name>
</gene>
<feature type="region of interest" description="Disordered" evidence="1">
    <location>
        <begin position="185"/>
        <end position="211"/>
    </location>
</feature>
<sequence>MSDRPLLSFETPPQTPLSSYDPFHAPTSHPDPYKLAPLAPSYSEPPPPLPPRPPRSPRRSILSHIRAASRRFSEMSGASHTAKEASIALSAQDDVRSLVAPAVHIDTVQPGPFPAESGLFRQDSLSPSVEALDLAFPNKSILLHQNLSLIPRLDRFRRGRSLQQRPFLTAIPPPPVVEVAEEPFNSKLESSRSNGSDEEKQETIQPSETREDALHPFAMVHMMMNKVGDESLGKNGKGKGRLEPVSMSSERKPNPRRGMVGAKSFIARFASNTSLVSPKGSARCTPLVSKPSSSLLRPAPGTPAIDSRSPVRYANASSVVRQDPEGKSGPFVLRLMSPDAQAVEIPRFKRRDLNLAFVKCGPRQRLIWLVMLFAWTANSLAGMFFDVNIMYMLVQCVIHSGEDGDSSRRWAFAASAYAVCWGFSTVGVWLVWEVYYEFSRRWRQSRPAMEPIYFSLPASVHLSLYSFHHFAFLLHIRLSPLGTAHAADIFPESCHSLLQLAPGLMPLLPRSGIGIVLLLTFWHSDEPNPPSKDPHFFGRDDGQLTRYAIGVILAFEGYVALRLAVILISALGLLVSSSRTFAGSRHKPSSRNPVRLRDPATALAPQRSWLTREDRLQWVWRDRSRRRLQDAFELCLTKPTAHRLPNPVSSSLPVIPGLAEQVNTSAPSTPFYTPGLISTPSDEQVQSPFHLSTNTGRPKRLVAELDSDTEDSTALLSSRAASRIDDFGIAKAASSDDHAPSSYRSAVSRRRAATISSSSMGSLSRARSTSLSKLKETVNATSRRVRSGTLLSADSQYSRFD</sequence>
<comment type="caution">
    <text evidence="3">The sequence shown here is derived from an EMBL/GenBank/DDBJ whole genome shotgun (WGS) entry which is preliminary data.</text>
</comment>
<feature type="transmembrane region" description="Helical" evidence="2">
    <location>
        <begin position="544"/>
        <end position="575"/>
    </location>
</feature>
<organism evidence="3 4">
    <name type="scientific">Kockovaella imperatae</name>
    <dbReference type="NCBI Taxonomy" id="4999"/>
    <lineage>
        <taxon>Eukaryota</taxon>
        <taxon>Fungi</taxon>
        <taxon>Dikarya</taxon>
        <taxon>Basidiomycota</taxon>
        <taxon>Agaricomycotina</taxon>
        <taxon>Tremellomycetes</taxon>
        <taxon>Tremellales</taxon>
        <taxon>Cuniculitremaceae</taxon>
        <taxon>Kockovaella</taxon>
    </lineage>
</organism>
<dbReference type="OrthoDB" id="2575061at2759"/>
<dbReference type="InParanoid" id="A0A1Y1U9S4"/>
<feature type="compositionally biased region" description="Polar residues" evidence="1">
    <location>
        <begin position="674"/>
        <end position="696"/>
    </location>
</feature>
<dbReference type="GeneID" id="33560402"/>
<feature type="region of interest" description="Disordered" evidence="1">
    <location>
        <begin position="750"/>
        <end position="788"/>
    </location>
</feature>
<keyword evidence="2" id="KW-0472">Membrane</keyword>
<proteinExistence type="predicted"/>
<feature type="region of interest" description="Disordered" evidence="1">
    <location>
        <begin position="1"/>
        <end position="59"/>
    </location>
</feature>
<feature type="transmembrane region" description="Helical" evidence="2">
    <location>
        <begin position="452"/>
        <end position="474"/>
    </location>
</feature>
<accession>A0A1Y1U9S4</accession>
<dbReference type="STRING" id="4999.A0A1Y1U9S4"/>
<dbReference type="RefSeq" id="XP_021869021.1">
    <property type="nucleotide sequence ID" value="XM_022018593.1"/>
</dbReference>
<feature type="transmembrane region" description="Helical" evidence="2">
    <location>
        <begin position="410"/>
        <end position="432"/>
    </location>
</feature>
<dbReference type="EMBL" id="NBSH01000013">
    <property type="protein sequence ID" value="ORX34779.1"/>
    <property type="molecule type" value="Genomic_DNA"/>
</dbReference>
<feature type="compositionally biased region" description="Basic and acidic residues" evidence="1">
    <location>
        <begin position="195"/>
        <end position="211"/>
    </location>
</feature>
<keyword evidence="4" id="KW-1185">Reference proteome</keyword>